<organism evidence="1 2">
    <name type="scientific">Flavobacterium lacus</name>
    <dbReference type="NCBI Taxonomy" id="1353778"/>
    <lineage>
        <taxon>Bacteria</taxon>
        <taxon>Pseudomonadati</taxon>
        <taxon>Bacteroidota</taxon>
        <taxon>Flavobacteriia</taxon>
        <taxon>Flavobacteriales</taxon>
        <taxon>Flavobacteriaceae</taxon>
        <taxon>Flavobacterium</taxon>
    </lineage>
</organism>
<sequence length="59" mass="7143">MKAETVYNVAIHLNYDELYKLLKMIENKLNENLIYEKDLIAKNETIQYLIKKCFSKFKK</sequence>
<dbReference type="AlphaFoldDB" id="A0A328WYV5"/>
<name>A0A328WYV5_9FLAO</name>
<reference evidence="1 2" key="1">
    <citation type="submission" date="2018-06" db="EMBL/GenBank/DDBJ databases">
        <title>Genomic Encyclopedia of Type Strains, Phase III (KMG-III): the genomes of soil and plant-associated and newly described type strains.</title>
        <authorList>
            <person name="Whitman W."/>
        </authorList>
    </citation>
    <scope>NUCLEOTIDE SEQUENCE [LARGE SCALE GENOMIC DNA]</scope>
    <source>
        <strain evidence="1 2">CGMCC 1.12504</strain>
    </source>
</reference>
<proteinExistence type="predicted"/>
<evidence type="ECO:0000313" key="2">
    <source>
        <dbReference type="Proteomes" id="UP000249518"/>
    </source>
</evidence>
<evidence type="ECO:0000313" key="1">
    <source>
        <dbReference type="EMBL" id="RAR50455.1"/>
    </source>
</evidence>
<comment type="caution">
    <text evidence="1">The sequence shown here is derived from an EMBL/GenBank/DDBJ whole genome shotgun (WGS) entry which is preliminary data.</text>
</comment>
<dbReference type="EMBL" id="QLSV01000002">
    <property type="protein sequence ID" value="RAR50455.1"/>
    <property type="molecule type" value="Genomic_DNA"/>
</dbReference>
<keyword evidence="2" id="KW-1185">Reference proteome</keyword>
<dbReference type="Proteomes" id="UP000249518">
    <property type="component" value="Unassembled WGS sequence"/>
</dbReference>
<protein>
    <submittedName>
        <fullName evidence="1">Uncharacterized protein</fullName>
    </submittedName>
</protein>
<accession>A0A328WYV5</accession>
<gene>
    <name evidence="1" type="ORF">B0I10_102259</name>
</gene>